<evidence type="ECO:0000313" key="3">
    <source>
        <dbReference type="Proteomes" id="UP001596956"/>
    </source>
</evidence>
<feature type="non-terminal residue" evidence="2">
    <location>
        <position position="1"/>
    </location>
</feature>
<dbReference type="InterPro" id="IPR031475">
    <property type="entry name" value="NBD_C"/>
</dbReference>
<gene>
    <name evidence="2" type="ORF">ACFQZU_24180</name>
</gene>
<evidence type="ECO:0000259" key="1">
    <source>
        <dbReference type="Pfam" id="PF17042"/>
    </source>
</evidence>
<reference evidence="3" key="1">
    <citation type="journal article" date="2019" name="Int. J. Syst. Evol. Microbiol.">
        <title>The Global Catalogue of Microorganisms (GCM) 10K type strain sequencing project: providing services to taxonomists for standard genome sequencing and annotation.</title>
        <authorList>
            <consortium name="The Broad Institute Genomics Platform"/>
            <consortium name="The Broad Institute Genome Sequencing Center for Infectious Disease"/>
            <person name="Wu L."/>
            <person name="Ma J."/>
        </authorList>
    </citation>
    <scope>NUCLEOTIDE SEQUENCE [LARGE SCALE GENOMIC DNA]</scope>
    <source>
        <strain evidence="3">CCUG 63369</strain>
    </source>
</reference>
<sequence>APGPLLAVAGSTAELTRRQFDALARSGPGHFVDADPLLLGRGDREHTGEVVRQLVDRLTSVVFPDVVVLRLAEASPEETRAAARALPARTAELLVEVVEEVEEEAGSHALPSGLFLTGGDTTASAFDALGVHGFEVAGEVLPLAVLGTISGGLLEGVPAVVKGGLVGDESAAVECLGRL</sequence>
<name>A0ABW3BMV9_9ACTN</name>
<dbReference type="Pfam" id="PF17042">
    <property type="entry name" value="NBD_C"/>
    <property type="match status" value="1"/>
</dbReference>
<feature type="non-terminal residue" evidence="2">
    <location>
        <position position="179"/>
    </location>
</feature>
<dbReference type="SUPFAM" id="SSF142764">
    <property type="entry name" value="YgbK-like"/>
    <property type="match status" value="1"/>
</dbReference>
<comment type="caution">
    <text evidence="2">The sequence shown here is derived from an EMBL/GenBank/DDBJ whole genome shotgun (WGS) entry which is preliminary data.</text>
</comment>
<dbReference type="Proteomes" id="UP001596956">
    <property type="component" value="Unassembled WGS sequence"/>
</dbReference>
<evidence type="ECO:0000313" key="2">
    <source>
        <dbReference type="EMBL" id="MFD0804395.1"/>
    </source>
</evidence>
<accession>A0ABW3BMV9</accession>
<feature type="domain" description="Four-carbon acid sugar kinase nucleotide binding" evidence="1">
    <location>
        <begin position="6"/>
        <end position="171"/>
    </location>
</feature>
<organism evidence="2 3">
    <name type="scientific">Streptomonospora algeriensis</name>
    <dbReference type="NCBI Taxonomy" id="995084"/>
    <lineage>
        <taxon>Bacteria</taxon>
        <taxon>Bacillati</taxon>
        <taxon>Actinomycetota</taxon>
        <taxon>Actinomycetes</taxon>
        <taxon>Streptosporangiales</taxon>
        <taxon>Nocardiopsidaceae</taxon>
        <taxon>Streptomonospora</taxon>
    </lineage>
</organism>
<protein>
    <submittedName>
        <fullName evidence="2">Nucleotide-binding domain containing protein</fullName>
    </submittedName>
</protein>
<dbReference type="Gene3D" id="3.40.980.20">
    <property type="entry name" value="Four-carbon acid sugar kinase, nucleotide binding domain"/>
    <property type="match status" value="1"/>
</dbReference>
<dbReference type="EMBL" id="JBHTHR010001623">
    <property type="protein sequence ID" value="MFD0804395.1"/>
    <property type="molecule type" value="Genomic_DNA"/>
</dbReference>
<keyword evidence="3" id="KW-1185">Reference proteome</keyword>
<proteinExistence type="predicted"/>
<dbReference type="InterPro" id="IPR042213">
    <property type="entry name" value="NBD_C_sf"/>
</dbReference>